<sequence length="204" mass="23403">MKNIKVLKFNEFLQTESRRTKPRPQMARVDGTADKSITLNNIQCIPVEYTVLGPKWKCTTTSDHKVKLSNFIVSCEGWANAEDEYILEGSCGIKYHLDNMEVDKNGNVIEEKKDTTAFDILMGTCMTAFPAYIIYQIWKNRHNDDQTNNDMLDSMNDPTGNVDVTRWNRNRSREYLRNCQRTSPSRSSPSPSYTSSFTGDTSNF</sequence>
<protein>
    <submittedName>
        <fullName evidence="2">Store-operated calcium entry-associated regulatory factor</fullName>
    </submittedName>
</protein>
<reference evidence="2" key="1">
    <citation type="submission" date="2016-11" db="UniProtKB">
        <authorList>
            <consortium name="WormBaseParasite"/>
        </authorList>
    </citation>
    <scope>IDENTIFICATION</scope>
    <source>
        <strain evidence="2">KR3021</strain>
    </source>
</reference>
<evidence type="ECO:0000313" key="2">
    <source>
        <dbReference type="WBParaSite" id="RSKR_0000813400.1"/>
    </source>
</evidence>
<proteinExistence type="predicted"/>
<dbReference type="Proteomes" id="UP000095286">
    <property type="component" value="Unplaced"/>
</dbReference>
<accession>A0AC35U644</accession>
<dbReference type="WBParaSite" id="RSKR_0000813400.1">
    <property type="protein sequence ID" value="RSKR_0000813400.1"/>
    <property type="gene ID" value="RSKR_0000813400"/>
</dbReference>
<evidence type="ECO:0000313" key="1">
    <source>
        <dbReference type="Proteomes" id="UP000095286"/>
    </source>
</evidence>
<organism evidence="1 2">
    <name type="scientific">Rhabditophanes sp. KR3021</name>
    <dbReference type="NCBI Taxonomy" id="114890"/>
    <lineage>
        <taxon>Eukaryota</taxon>
        <taxon>Metazoa</taxon>
        <taxon>Ecdysozoa</taxon>
        <taxon>Nematoda</taxon>
        <taxon>Chromadorea</taxon>
        <taxon>Rhabditida</taxon>
        <taxon>Tylenchina</taxon>
        <taxon>Panagrolaimomorpha</taxon>
        <taxon>Strongyloidoidea</taxon>
        <taxon>Alloionematidae</taxon>
        <taxon>Rhabditophanes</taxon>
    </lineage>
</organism>
<name>A0AC35U644_9BILA</name>